<dbReference type="EMBL" id="JASBWT010000006">
    <property type="protein sequence ID" value="KAJ9103990.1"/>
    <property type="molecule type" value="Genomic_DNA"/>
</dbReference>
<evidence type="ECO:0000313" key="2">
    <source>
        <dbReference type="Proteomes" id="UP001227268"/>
    </source>
</evidence>
<comment type="caution">
    <text evidence="1">The sequence shown here is derived from an EMBL/GenBank/DDBJ whole genome shotgun (WGS) entry which is preliminary data.</text>
</comment>
<evidence type="ECO:0000313" key="1">
    <source>
        <dbReference type="EMBL" id="KAJ9103990.1"/>
    </source>
</evidence>
<accession>A0ACC2VWZ5</accession>
<sequence length="227" mass="24887">MQPISFAIRRYSNLFSLVLLGIVALIGFQSAQAQLVIQTPAELGIEAQVEEMLKAYSKDPSFPQFDMVGTQDVGGTPGSPGLADCLTVERRLSLFYEYARDIGPVMKRIMSPTYRTTLLVPVNQAIIALPHKPHQDTVDNVEISDVRAKSNVERFVKAHSLATTITWPIDESSSGASYDSMLGDGHKVSFRLNGNGDVRVDPGDIKVLAMKDASNGRILYLDGIIQY</sequence>
<proteinExistence type="predicted"/>
<reference evidence="1" key="1">
    <citation type="submission" date="2023-04" db="EMBL/GenBank/DDBJ databases">
        <title>Draft Genome sequencing of Naganishia species isolated from polar environments using Oxford Nanopore Technology.</title>
        <authorList>
            <person name="Leo P."/>
            <person name="Venkateswaran K."/>
        </authorList>
    </citation>
    <scope>NUCLEOTIDE SEQUENCE</scope>
    <source>
        <strain evidence="1">MNA-CCFEE 5423</strain>
    </source>
</reference>
<keyword evidence="2" id="KW-1185">Reference proteome</keyword>
<protein>
    <submittedName>
        <fullName evidence="1">Uncharacterized protein</fullName>
    </submittedName>
</protein>
<name>A0ACC2VWZ5_9TREE</name>
<dbReference type="Proteomes" id="UP001227268">
    <property type="component" value="Unassembled WGS sequence"/>
</dbReference>
<gene>
    <name evidence="1" type="ORF">QFC21_002453</name>
</gene>
<organism evidence="1 2">
    <name type="scientific">Naganishia friedmannii</name>
    <dbReference type="NCBI Taxonomy" id="89922"/>
    <lineage>
        <taxon>Eukaryota</taxon>
        <taxon>Fungi</taxon>
        <taxon>Dikarya</taxon>
        <taxon>Basidiomycota</taxon>
        <taxon>Agaricomycotina</taxon>
        <taxon>Tremellomycetes</taxon>
        <taxon>Filobasidiales</taxon>
        <taxon>Filobasidiaceae</taxon>
        <taxon>Naganishia</taxon>
    </lineage>
</organism>